<dbReference type="SUPFAM" id="SSF54593">
    <property type="entry name" value="Glyoxalase/Bleomycin resistance protein/Dihydroxybiphenyl dioxygenase"/>
    <property type="match status" value="1"/>
</dbReference>
<organism evidence="2 3">
    <name type="scientific">Labrys okinawensis</name>
    <dbReference type="NCBI Taxonomy" id="346911"/>
    <lineage>
        <taxon>Bacteria</taxon>
        <taxon>Pseudomonadati</taxon>
        <taxon>Pseudomonadota</taxon>
        <taxon>Alphaproteobacteria</taxon>
        <taxon>Hyphomicrobiales</taxon>
        <taxon>Xanthobacteraceae</taxon>
        <taxon>Labrys</taxon>
    </lineage>
</organism>
<feature type="domain" description="VOC" evidence="1">
    <location>
        <begin position="152"/>
        <end position="272"/>
    </location>
</feature>
<dbReference type="Proteomes" id="UP000237682">
    <property type="component" value="Unassembled WGS sequence"/>
</dbReference>
<sequence length="314" mass="34111">MSSKGIHHVTAIAGPAQRNLDFYTRILGLRLVKKTVNFDDPGTYHLYYGDEAGHPGSILTFFPWEHVAPGRIGLGETQETVFRVPEGSIAYWTQRFVENGVAHQPLTRRFGDPVLSFQDPDGMRLALAAVPGIENETGWTDAGIPADAAIRGFHGVNLLLAQAAPTGAVLTDIFGFSEIGREGSLVRYRVPDGGAGSIIDIREASGYLPARLGGGSVHHIAFRAADDAEEAAMVRKLAENHGIRTTEQKDRNYFRSVYFREPGHVLFEIATDIPGFAVDEPASELGQTLKLPPFLEARRSALEASLPRLGQSAP</sequence>
<dbReference type="InterPro" id="IPR037523">
    <property type="entry name" value="VOC_core"/>
</dbReference>
<dbReference type="Gene3D" id="3.10.180.10">
    <property type="entry name" value="2,3-Dihydroxybiphenyl 1,2-Dioxygenase, domain 1"/>
    <property type="match status" value="2"/>
</dbReference>
<dbReference type="InterPro" id="IPR052537">
    <property type="entry name" value="Extradiol_RC_dioxygenase"/>
</dbReference>
<dbReference type="RefSeq" id="WP_105863035.1">
    <property type="nucleotide sequence ID" value="NZ_PUEJ01000005.1"/>
</dbReference>
<dbReference type="Pfam" id="PF00903">
    <property type="entry name" value="Glyoxalase"/>
    <property type="match status" value="1"/>
</dbReference>
<feature type="domain" description="VOC" evidence="1">
    <location>
        <begin position="5"/>
        <end position="130"/>
    </location>
</feature>
<name>A0A2S9QBW4_9HYPH</name>
<protein>
    <submittedName>
        <fullName evidence="2">Ring-cleaving dioxygenase</fullName>
    </submittedName>
</protein>
<evidence type="ECO:0000313" key="2">
    <source>
        <dbReference type="EMBL" id="PRH86810.1"/>
    </source>
</evidence>
<dbReference type="EMBL" id="PUEJ01000005">
    <property type="protein sequence ID" value="PRH86810.1"/>
    <property type="molecule type" value="Genomic_DNA"/>
</dbReference>
<dbReference type="CDD" id="cd08346">
    <property type="entry name" value="PcpA_N_like"/>
    <property type="match status" value="1"/>
</dbReference>
<keyword evidence="3" id="KW-1185">Reference proteome</keyword>
<accession>A0A2S9QBW4</accession>
<dbReference type="AlphaFoldDB" id="A0A2S9QBW4"/>
<dbReference type="InterPro" id="IPR029068">
    <property type="entry name" value="Glyas_Bleomycin-R_OHBP_Dase"/>
</dbReference>
<dbReference type="CDD" id="cd08347">
    <property type="entry name" value="PcpA_C_like"/>
    <property type="match status" value="1"/>
</dbReference>
<comment type="caution">
    <text evidence="2">The sequence shown here is derived from an EMBL/GenBank/DDBJ whole genome shotgun (WGS) entry which is preliminary data.</text>
</comment>
<dbReference type="PROSITE" id="PS51819">
    <property type="entry name" value="VOC"/>
    <property type="match status" value="2"/>
</dbReference>
<proteinExistence type="predicted"/>
<gene>
    <name evidence="2" type="ORF">C5L14_16050</name>
</gene>
<keyword evidence="2" id="KW-0223">Dioxygenase</keyword>
<reference evidence="2 3" key="1">
    <citation type="submission" date="2018-02" db="EMBL/GenBank/DDBJ databases">
        <title>Whole genome sequencing of endophytic bacterium.</title>
        <authorList>
            <person name="Eedara R."/>
            <person name="Podile A.R."/>
        </authorList>
    </citation>
    <scope>NUCLEOTIDE SEQUENCE [LARGE SCALE GENOMIC DNA]</scope>
    <source>
        <strain evidence="2 3">RP1T</strain>
    </source>
</reference>
<dbReference type="OrthoDB" id="9785698at2"/>
<dbReference type="InterPro" id="IPR004360">
    <property type="entry name" value="Glyas_Fos-R_dOase_dom"/>
</dbReference>
<keyword evidence="2" id="KW-0560">Oxidoreductase</keyword>
<dbReference type="PANTHER" id="PTHR36110:SF2">
    <property type="entry name" value="RING-CLEAVING DIOXYGENASE MHQE-RELATED"/>
    <property type="match status" value="1"/>
</dbReference>
<evidence type="ECO:0000259" key="1">
    <source>
        <dbReference type="PROSITE" id="PS51819"/>
    </source>
</evidence>
<dbReference type="PANTHER" id="PTHR36110">
    <property type="entry name" value="RING-CLEAVING DIOXYGENASE MHQE-RELATED"/>
    <property type="match status" value="1"/>
</dbReference>
<evidence type="ECO:0000313" key="3">
    <source>
        <dbReference type="Proteomes" id="UP000237682"/>
    </source>
</evidence>
<dbReference type="GO" id="GO:0051213">
    <property type="term" value="F:dioxygenase activity"/>
    <property type="evidence" value="ECO:0007669"/>
    <property type="project" value="UniProtKB-KW"/>
</dbReference>